<dbReference type="InterPro" id="IPR027417">
    <property type="entry name" value="P-loop_NTPase"/>
</dbReference>
<dbReference type="NCBIfam" id="NF008165">
    <property type="entry name" value="PRK10917.1-3"/>
    <property type="match status" value="1"/>
</dbReference>
<dbReference type="Pfam" id="PF17191">
    <property type="entry name" value="RecG_wedge"/>
    <property type="match status" value="1"/>
</dbReference>
<evidence type="ECO:0000256" key="14">
    <source>
        <dbReference type="ARBA" id="ARBA00048988"/>
    </source>
</evidence>
<dbReference type="InterPro" id="IPR004609">
    <property type="entry name" value="ATP-dep_DNA_helicase_RecG"/>
</dbReference>
<comment type="similarity">
    <text evidence="1 15">Belongs to the helicase family. RecG subfamily.</text>
</comment>
<keyword evidence="8" id="KW-0238">DNA-binding</keyword>
<comment type="function">
    <text evidence="15">Plays a critical role in recombination and DNA repair. Helps process Holliday junction intermediates to mature products by catalyzing branch migration. Has replication fork regression activity, unwinds stalled or blocked replication forks to make a HJ that can be resolved. Has a DNA unwinding activity characteristic of a DNA helicase with 3'-5' polarity.</text>
</comment>
<evidence type="ECO:0000313" key="18">
    <source>
        <dbReference type="EMBL" id="HIU09644.1"/>
    </source>
</evidence>
<dbReference type="SUPFAM" id="SSF52540">
    <property type="entry name" value="P-loop containing nucleoside triphosphate hydrolases"/>
    <property type="match status" value="2"/>
</dbReference>
<evidence type="ECO:0000256" key="3">
    <source>
        <dbReference type="ARBA" id="ARBA00022741"/>
    </source>
</evidence>
<dbReference type="GO" id="GO:0043138">
    <property type="term" value="F:3'-5' DNA helicase activity"/>
    <property type="evidence" value="ECO:0007669"/>
    <property type="project" value="UniProtKB-EC"/>
</dbReference>
<dbReference type="SMART" id="SM00490">
    <property type="entry name" value="HELICc"/>
    <property type="match status" value="2"/>
</dbReference>
<dbReference type="NCBIfam" id="NF008168">
    <property type="entry name" value="PRK10917.2-2"/>
    <property type="match status" value="1"/>
</dbReference>
<organism evidence="18 19">
    <name type="scientific">Candidatus Avidehalobacter gallistercoris</name>
    <dbReference type="NCBI Taxonomy" id="2840694"/>
    <lineage>
        <taxon>Bacteria</taxon>
        <taxon>Bacillati</taxon>
        <taxon>Bacillota</taxon>
        <taxon>Clostridia</taxon>
        <taxon>Eubacteriales</taxon>
        <taxon>Peptococcaceae</taxon>
        <taxon>Peptococcaceae incertae sedis</taxon>
        <taxon>Candidatus Avidehalobacter</taxon>
    </lineage>
</organism>
<dbReference type="GO" id="GO:0003677">
    <property type="term" value="F:DNA binding"/>
    <property type="evidence" value="ECO:0007669"/>
    <property type="project" value="UniProtKB-KW"/>
</dbReference>
<dbReference type="GO" id="GO:0016787">
    <property type="term" value="F:hydrolase activity"/>
    <property type="evidence" value="ECO:0007669"/>
    <property type="project" value="UniProtKB-KW"/>
</dbReference>
<dbReference type="GO" id="GO:0006281">
    <property type="term" value="P:DNA repair"/>
    <property type="evidence" value="ECO:0007669"/>
    <property type="project" value="UniProtKB-UniRule"/>
</dbReference>
<evidence type="ECO:0000256" key="11">
    <source>
        <dbReference type="ARBA" id="ARBA00023235"/>
    </source>
</evidence>
<dbReference type="GO" id="GO:0005524">
    <property type="term" value="F:ATP binding"/>
    <property type="evidence" value="ECO:0007669"/>
    <property type="project" value="UniProtKB-KW"/>
</dbReference>
<gene>
    <name evidence="18" type="primary">recG</name>
    <name evidence="18" type="ORF">IAB00_00090</name>
</gene>
<dbReference type="PANTHER" id="PTHR47964:SF1">
    <property type="entry name" value="ATP-DEPENDENT DNA HELICASE HOMOLOG RECG, CHLOROPLASTIC"/>
    <property type="match status" value="1"/>
</dbReference>
<feature type="non-terminal residue" evidence="18">
    <location>
        <position position="719"/>
    </location>
</feature>
<evidence type="ECO:0000256" key="8">
    <source>
        <dbReference type="ARBA" id="ARBA00023125"/>
    </source>
</evidence>
<evidence type="ECO:0000256" key="7">
    <source>
        <dbReference type="ARBA" id="ARBA00022840"/>
    </source>
</evidence>
<sequence length="719" mass="79033">MAELPEKIKAILALEQRQGYLESSVMGGFSGWLAELSHSVKPSVAAAELSVLAGEYAGASLMKRPQLLARIAAVLVKCDWPEDTVRPHPSPAVAGQLGVSIEYMKGVGPKRAALLRKLGVYTVRDLLFLPPRTYESRPEPVPFAQAQEGEEAVLCGKILSHTLLRPNRRLTILKVLLTDGTDTICAVWYNQPHLQEKMSAGESIVVFGKLERRFSGRELNVQDYEFAERPGDNGYLPVYPLTANLTQKSMRRLLETAWGRYAQYLTEELPPDILLPLGLLPLPQALYQIHFPKDAQEAEQGRRRLAYQELLVTQLTVLASRLPENSDFPPRRSTPDAAELLNEFSKELPFTLTGAQQRVIGEVFADMDAAKPMRRLVQGDVGSGKTMIAAAALYKNHLAGRQGALMAPTEILAEQHFGNLHKLLVQLGMSVALLTGSTPAAERRDILMRLNAGALDVLVGTHALFSGDVVFADLGLAVTDEQHRFGVNQRNALRKKGAAADVLVLTATPIPRTLYMTFCGDLDVSVLDELPPGRKPIQTFAVGYDLEDRAFNFVRGQIEAGRQAYVVCPLVEESDKLALDSAVKLTERLQTEVFPSCQVAMLYGKMKSQEKEQIMQRFAAGEVQVLVSTTVIEVGVDVPNATVMLVRDAERFGLSQLHQLRGRVGRGAEQSYCLLLNNATGPVARERLRTLTETNDGFVIAEADLRLRGAGEILGTRQS</sequence>
<reference evidence="18" key="1">
    <citation type="submission" date="2020-10" db="EMBL/GenBank/DDBJ databases">
        <authorList>
            <person name="Gilroy R."/>
        </authorList>
    </citation>
    <scope>NUCLEOTIDE SEQUENCE</scope>
    <source>
        <strain evidence="18">2830</strain>
    </source>
</reference>
<feature type="domain" description="Helicase ATP-binding" evidence="16">
    <location>
        <begin position="366"/>
        <end position="527"/>
    </location>
</feature>
<evidence type="ECO:0000313" key="19">
    <source>
        <dbReference type="Proteomes" id="UP000824124"/>
    </source>
</evidence>
<dbReference type="CDD" id="cd04488">
    <property type="entry name" value="RecG_wedge_OBF"/>
    <property type="match status" value="1"/>
</dbReference>
<keyword evidence="3 15" id="KW-0547">Nucleotide-binding</keyword>
<dbReference type="InterPro" id="IPR014001">
    <property type="entry name" value="Helicase_ATP-bd"/>
</dbReference>
<dbReference type="InterPro" id="IPR011545">
    <property type="entry name" value="DEAD/DEAH_box_helicase_dom"/>
</dbReference>
<evidence type="ECO:0000259" key="16">
    <source>
        <dbReference type="PROSITE" id="PS51192"/>
    </source>
</evidence>
<dbReference type="Pfam" id="PF00270">
    <property type="entry name" value="DEAD"/>
    <property type="match status" value="1"/>
</dbReference>
<comment type="caution">
    <text evidence="18">The sequence shown here is derived from an EMBL/GenBank/DDBJ whole genome shotgun (WGS) entry which is preliminary data.</text>
</comment>
<dbReference type="SMART" id="SM00487">
    <property type="entry name" value="DEXDc"/>
    <property type="match status" value="1"/>
</dbReference>
<dbReference type="InterPro" id="IPR001650">
    <property type="entry name" value="Helicase_C-like"/>
</dbReference>
<evidence type="ECO:0000256" key="1">
    <source>
        <dbReference type="ARBA" id="ARBA00007504"/>
    </source>
</evidence>
<evidence type="ECO:0000256" key="9">
    <source>
        <dbReference type="ARBA" id="ARBA00023172"/>
    </source>
</evidence>
<dbReference type="CDD" id="cd17992">
    <property type="entry name" value="DEXHc_RecG"/>
    <property type="match status" value="1"/>
</dbReference>
<evidence type="ECO:0000256" key="10">
    <source>
        <dbReference type="ARBA" id="ARBA00023204"/>
    </source>
</evidence>
<evidence type="ECO:0000256" key="15">
    <source>
        <dbReference type="RuleBase" id="RU363016"/>
    </source>
</evidence>
<comment type="catalytic activity">
    <reaction evidence="12 15">
        <text>Couples ATP hydrolysis with the unwinding of duplex DNA by translocating in the 3'-5' direction.</text>
        <dbReference type="EC" id="5.6.2.4"/>
    </reaction>
</comment>
<accession>A0A9D1KXU7</accession>
<name>A0A9D1KXU7_9FIRM</name>
<dbReference type="EC" id="5.6.2.4" evidence="13 15"/>
<protein>
    <recommendedName>
        <fullName evidence="2 15">ATP-dependent DNA helicase RecG</fullName>
        <ecNumber evidence="13 15">5.6.2.4</ecNumber>
    </recommendedName>
</protein>
<evidence type="ECO:0000256" key="4">
    <source>
        <dbReference type="ARBA" id="ARBA00022763"/>
    </source>
</evidence>
<dbReference type="InterPro" id="IPR047112">
    <property type="entry name" value="RecG/Mfd"/>
</dbReference>
<dbReference type="InterPro" id="IPR033454">
    <property type="entry name" value="RecG_wedge"/>
</dbReference>
<reference evidence="18" key="2">
    <citation type="journal article" date="2021" name="PeerJ">
        <title>Extensive microbial diversity within the chicken gut microbiome revealed by metagenomics and culture.</title>
        <authorList>
            <person name="Gilroy R."/>
            <person name="Ravi A."/>
            <person name="Getino M."/>
            <person name="Pursley I."/>
            <person name="Horton D.L."/>
            <person name="Alikhan N.F."/>
            <person name="Baker D."/>
            <person name="Gharbi K."/>
            <person name="Hall N."/>
            <person name="Watson M."/>
            <person name="Adriaenssens E.M."/>
            <person name="Foster-Nyarko E."/>
            <person name="Jarju S."/>
            <person name="Secka A."/>
            <person name="Antonio M."/>
            <person name="Oren A."/>
            <person name="Chaudhuri R.R."/>
            <person name="La Ragione R."/>
            <person name="Hildebrand F."/>
            <person name="Pallen M.J."/>
        </authorList>
    </citation>
    <scope>NUCLEOTIDE SEQUENCE</scope>
    <source>
        <strain evidence="18">2830</strain>
    </source>
</reference>
<evidence type="ECO:0000256" key="13">
    <source>
        <dbReference type="ARBA" id="ARBA00034808"/>
    </source>
</evidence>
<dbReference type="EMBL" id="DVMH01000001">
    <property type="protein sequence ID" value="HIU09644.1"/>
    <property type="molecule type" value="Genomic_DNA"/>
</dbReference>
<keyword evidence="5 15" id="KW-0378">Hydrolase</keyword>
<dbReference type="Pfam" id="PF00271">
    <property type="entry name" value="Helicase_C"/>
    <property type="match status" value="1"/>
</dbReference>
<comment type="catalytic activity">
    <reaction evidence="14 15">
        <text>ATP + H2O = ADP + phosphate + H(+)</text>
        <dbReference type="Rhea" id="RHEA:13065"/>
        <dbReference type="ChEBI" id="CHEBI:15377"/>
        <dbReference type="ChEBI" id="CHEBI:15378"/>
        <dbReference type="ChEBI" id="CHEBI:30616"/>
        <dbReference type="ChEBI" id="CHEBI:43474"/>
        <dbReference type="ChEBI" id="CHEBI:456216"/>
        <dbReference type="EC" id="5.6.2.4"/>
    </reaction>
</comment>
<proteinExistence type="inferred from homology"/>
<dbReference type="Proteomes" id="UP000824124">
    <property type="component" value="Unassembled WGS sequence"/>
</dbReference>
<feature type="domain" description="Helicase C-terminal" evidence="17">
    <location>
        <begin position="546"/>
        <end position="706"/>
    </location>
</feature>
<dbReference type="PROSITE" id="PS51192">
    <property type="entry name" value="HELICASE_ATP_BIND_1"/>
    <property type="match status" value="1"/>
</dbReference>
<evidence type="ECO:0000259" key="17">
    <source>
        <dbReference type="PROSITE" id="PS51194"/>
    </source>
</evidence>
<dbReference type="PANTHER" id="PTHR47964">
    <property type="entry name" value="ATP-DEPENDENT DNA HELICASE HOMOLOG RECG, CHLOROPLASTIC"/>
    <property type="match status" value="1"/>
</dbReference>
<keyword evidence="6 15" id="KW-0347">Helicase</keyword>
<keyword evidence="4 15" id="KW-0227">DNA damage</keyword>
<dbReference type="Gene3D" id="2.40.50.140">
    <property type="entry name" value="Nucleic acid-binding proteins"/>
    <property type="match status" value="1"/>
</dbReference>
<keyword evidence="9 15" id="KW-0233">DNA recombination</keyword>
<evidence type="ECO:0000256" key="12">
    <source>
        <dbReference type="ARBA" id="ARBA00034617"/>
    </source>
</evidence>
<keyword evidence="10 15" id="KW-0234">DNA repair</keyword>
<evidence type="ECO:0000256" key="6">
    <source>
        <dbReference type="ARBA" id="ARBA00022806"/>
    </source>
</evidence>
<dbReference type="PROSITE" id="PS51194">
    <property type="entry name" value="HELICASE_CTER"/>
    <property type="match status" value="1"/>
</dbReference>
<dbReference type="InterPro" id="IPR012340">
    <property type="entry name" value="NA-bd_OB-fold"/>
</dbReference>
<evidence type="ECO:0000256" key="5">
    <source>
        <dbReference type="ARBA" id="ARBA00022801"/>
    </source>
</evidence>
<dbReference type="Gene3D" id="3.40.50.300">
    <property type="entry name" value="P-loop containing nucleotide triphosphate hydrolases"/>
    <property type="match status" value="2"/>
</dbReference>
<keyword evidence="7 15" id="KW-0067">ATP-binding</keyword>
<keyword evidence="11" id="KW-0413">Isomerase</keyword>
<evidence type="ECO:0000256" key="2">
    <source>
        <dbReference type="ARBA" id="ARBA00017846"/>
    </source>
</evidence>
<dbReference type="AlphaFoldDB" id="A0A9D1KXU7"/>
<dbReference type="SUPFAM" id="SSF50249">
    <property type="entry name" value="Nucleic acid-binding proteins"/>
    <property type="match status" value="1"/>
</dbReference>
<dbReference type="NCBIfam" id="TIGR00643">
    <property type="entry name" value="recG"/>
    <property type="match status" value="1"/>
</dbReference>
<dbReference type="GO" id="GO:0006310">
    <property type="term" value="P:DNA recombination"/>
    <property type="evidence" value="ECO:0007669"/>
    <property type="project" value="UniProtKB-UniRule"/>
</dbReference>